<comment type="caution">
    <text evidence="1">The sequence shown here is derived from an EMBL/GenBank/DDBJ whole genome shotgun (WGS) entry which is preliminary data.</text>
</comment>
<accession>A0ABD3L121</accession>
<protein>
    <submittedName>
        <fullName evidence="1">Uncharacterized protein</fullName>
    </submittedName>
</protein>
<sequence length="138" mass="16392">MAKLRHEYFSQDYQDLQKEFVSKMEMRQEAKERKQTFWTNFLRERYEYLMELQSRGTRTKEVLGVEDTGMEEWNNSASKAVSEHSLPVLEREEDKAAEGMEEANLLRPGEQVTYMKSSLKSNKRAKKVVWQDLEGRAF</sequence>
<keyword evidence="2" id="KW-1185">Reference proteome</keyword>
<dbReference type="Proteomes" id="UP001634007">
    <property type="component" value="Unassembled WGS sequence"/>
</dbReference>
<dbReference type="AlphaFoldDB" id="A0ABD3L121"/>
<dbReference type="EMBL" id="JBJKBG010000003">
    <property type="protein sequence ID" value="KAL3745621.1"/>
    <property type="molecule type" value="Genomic_DNA"/>
</dbReference>
<evidence type="ECO:0000313" key="1">
    <source>
        <dbReference type="EMBL" id="KAL3745621.1"/>
    </source>
</evidence>
<proteinExistence type="predicted"/>
<gene>
    <name evidence="1" type="ORF">ACJRO7_014701</name>
</gene>
<reference evidence="1 2" key="1">
    <citation type="submission" date="2024-11" db="EMBL/GenBank/DDBJ databases">
        <title>Chromosome-level genome assembly of Eucalyptus globulus Labill. provides insights into its genome evolution.</title>
        <authorList>
            <person name="Li X."/>
        </authorList>
    </citation>
    <scope>NUCLEOTIDE SEQUENCE [LARGE SCALE GENOMIC DNA]</scope>
    <source>
        <strain evidence="1">CL2024</strain>
        <tissue evidence="1">Fresh tender leaves</tissue>
    </source>
</reference>
<organism evidence="1 2">
    <name type="scientific">Eucalyptus globulus</name>
    <name type="common">Tasmanian blue gum</name>
    <dbReference type="NCBI Taxonomy" id="34317"/>
    <lineage>
        <taxon>Eukaryota</taxon>
        <taxon>Viridiplantae</taxon>
        <taxon>Streptophyta</taxon>
        <taxon>Embryophyta</taxon>
        <taxon>Tracheophyta</taxon>
        <taxon>Spermatophyta</taxon>
        <taxon>Magnoliopsida</taxon>
        <taxon>eudicotyledons</taxon>
        <taxon>Gunneridae</taxon>
        <taxon>Pentapetalae</taxon>
        <taxon>rosids</taxon>
        <taxon>malvids</taxon>
        <taxon>Myrtales</taxon>
        <taxon>Myrtaceae</taxon>
        <taxon>Myrtoideae</taxon>
        <taxon>Eucalypteae</taxon>
        <taxon>Eucalyptus</taxon>
    </lineage>
</organism>
<name>A0ABD3L121_EUCGL</name>
<evidence type="ECO:0000313" key="2">
    <source>
        <dbReference type="Proteomes" id="UP001634007"/>
    </source>
</evidence>